<name>A0A0C9Z7R3_9AGAM</name>
<dbReference type="EMBL" id="KN835917">
    <property type="protein sequence ID" value="KIK33565.1"/>
    <property type="molecule type" value="Genomic_DNA"/>
</dbReference>
<evidence type="ECO:0000313" key="1">
    <source>
        <dbReference type="EMBL" id="KIK33565.1"/>
    </source>
</evidence>
<protein>
    <submittedName>
        <fullName evidence="1">Uncharacterized protein</fullName>
    </submittedName>
</protein>
<keyword evidence="2" id="KW-1185">Reference proteome</keyword>
<accession>A0A0C9Z7R3</accession>
<reference evidence="1 2" key="1">
    <citation type="submission" date="2014-04" db="EMBL/GenBank/DDBJ databases">
        <authorList>
            <consortium name="DOE Joint Genome Institute"/>
            <person name="Kuo A."/>
            <person name="Ruytinx J."/>
            <person name="Rineau F."/>
            <person name="Colpaert J."/>
            <person name="Kohler A."/>
            <person name="Nagy L.G."/>
            <person name="Floudas D."/>
            <person name="Copeland A."/>
            <person name="Barry K.W."/>
            <person name="Cichocki N."/>
            <person name="Veneault-Fourrey C."/>
            <person name="LaButti K."/>
            <person name="Lindquist E.A."/>
            <person name="Lipzen A."/>
            <person name="Lundell T."/>
            <person name="Morin E."/>
            <person name="Murat C."/>
            <person name="Sun H."/>
            <person name="Tunlid A."/>
            <person name="Henrissat B."/>
            <person name="Grigoriev I.V."/>
            <person name="Hibbett D.S."/>
            <person name="Martin F."/>
            <person name="Nordberg H.P."/>
            <person name="Cantor M.N."/>
            <person name="Hua S.X."/>
        </authorList>
    </citation>
    <scope>NUCLEOTIDE SEQUENCE [LARGE SCALE GENOMIC DNA]</scope>
    <source>
        <strain evidence="1 2">UH-Slu-Lm8-n1</strain>
    </source>
</reference>
<sequence length="73" mass="8148">MLTFMTTSIPCSANTRGANSDPRNASRFLLHARPIASIDLHKSIHIYLPEIGGKERYGRGASLVERNVIRKKL</sequence>
<dbReference type="InParanoid" id="A0A0C9Z7R3"/>
<dbReference type="Proteomes" id="UP000054485">
    <property type="component" value="Unassembled WGS sequence"/>
</dbReference>
<reference evidence="2" key="2">
    <citation type="submission" date="2015-01" db="EMBL/GenBank/DDBJ databases">
        <title>Evolutionary Origins and Diversification of the Mycorrhizal Mutualists.</title>
        <authorList>
            <consortium name="DOE Joint Genome Institute"/>
            <consortium name="Mycorrhizal Genomics Consortium"/>
            <person name="Kohler A."/>
            <person name="Kuo A."/>
            <person name="Nagy L.G."/>
            <person name="Floudas D."/>
            <person name="Copeland A."/>
            <person name="Barry K.W."/>
            <person name="Cichocki N."/>
            <person name="Veneault-Fourrey C."/>
            <person name="LaButti K."/>
            <person name="Lindquist E.A."/>
            <person name="Lipzen A."/>
            <person name="Lundell T."/>
            <person name="Morin E."/>
            <person name="Murat C."/>
            <person name="Riley R."/>
            <person name="Ohm R."/>
            <person name="Sun H."/>
            <person name="Tunlid A."/>
            <person name="Henrissat B."/>
            <person name="Grigoriev I.V."/>
            <person name="Hibbett D.S."/>
            <person name="Martin F."/>
        </authorList>
    </citation>
    <scope>NUCLEOTIDE SEQUENCE [LARGE SCALE GENOMIC DNA]</scope>
    <source>
        <strain evidence="2">UH-Slu-Lm8-n1</strain>
    </source>
</reference>
<evidence type="ECO:0000313" key="2">
    <source>
        <dbReference type="Proteomes" id="UP000054485"/>
    </source>
</evidence>
<gene>
    <name evidence="1" type="ORF">CY34DRAFT_696631</name>
</gene>
<dbReference type="HOGENOM" id="CLU_2706486_0_0_1"/>
<dbReference type="AlphaFoldDB" id="A0A0C9Z7R3"/>
<organism evidence="1 2">
    <name type="scientific">Suillus luteus UH-Slu-Lm8-n1</name>
    <dbReference type="NCBI Taxonomy" id="930992"/>
    <lineage>
        <taxon>Eukaryota</taxon>
        <taxon>Fungi</taxon>
        <taxon>Dikarya</taxon>
        <taxon>Basidiomycota</taxon>
        <taxon>Agaricomycotina</taxon>
        <taxon>Agaricomycetes</taxon>
        <taxon>Agaricomycetidae</taxon>
        <taxon>Boletales</taxon>
        <taxon>Suillineae</taxon>
        <taxon>Suillaceae</taxon>
        <taxon>Suillus</taxon>
    </lineage>
</organism>
<proteinExistence type="predicted"/>